<comment type="caution">
    <text evidence="2">The sequence shown here is derived from an EMBL/GenBank/DDBJ whole genome shotgun (WGS) entry which is preliminary data.</text>
</comment>
<keyword evidence="1" id="KW-0175">Coiled coil</keyword>
<sequence>MSDLDGPISIEQWQRFEQALQFHAAAQNWEKLVMVNQKMTNALKKAGKPTSRSQLLARQSLAATHKDIVSQMQQAQEQLKQEMHKFKLQQDGLAAYQFTCASAGVNHE</sequence>
<organism evidence="2 3">
    <name type="scientific">Shewanella pneumatophori</name>
    <dbReference type="NCBI Taxonomy" id="314092"/>
    <lineage>
        <taxon>Bacteria</taxon>
        <taxon>Pseudomonadati</taxon>
        <taxon>Pseudomonadota</taxon>
        <taxon>Gammaproteobacteria</taxon>
        <taxon>Alteromonadales</taxon>
        <taxon>Shewanellaceae</taxon>
        <taxon>Shewanella</taxon>
    </lineage>
</organism>
<dbReference type="EMBL" id="JAKILB010000015">
    <property type="protein sequence ID" value="MCL1140446.1"/>
    <property type="molecule type" value="Genomic_DNA"/>
</dbReference>
<reference evidence="2" key="1">
    <citation type="submission" date="2022-01" db="EMBL/GenBank/DDBJ databases">
        <title>Whole genome-based taxonomy of the Shewanellaceae.</title>
        <authorList>
            <person name="Martin-Rodriguez A.J."/>
        </authorList>
    </citation>
    <scope>NUCLEOTIDE SEQUENCE</scope>
    <source>
        <strain evidence="2">KCTC 23973</strain>
    </source>
</reference>
<dbReference type="RefSeq" id="WP_248951463.1">
    <property type="nucleotide sequence ID" value="NZ_JAKILB010000015.1"/>
</dbReference>
<evidence type="ECO:0000313" key="3">
    <source>
        <dbReference type="Proteomes" id="UP001139293"/>
    </source>
</evidence>
<keyword evidence="3" id="KW-1185">Reference proteome</keyword>
<dbReference type="AlphaFoldDB" id="A0A9X2CHW2"/>
<accession>A0A9X2CHW2</accession>
<dbReference type="Proteomes" id="UP001139293">
    <property type="component" value="Unassembled WGS sequence"/>
</dbReference>
<name>A0A9X2CHW2_9GAMM</name>
<evidence type="ECO:0000313" key="2">
    <source>
        <dbReference type="EMBL" id="MCL1140446.1"/>
    </source>
</evidence>
<feature type="coiled-coil region" evidence="1">
    <location>
        <begin position="62"/>
        <end position="89"/>
    </location>
</feature>
<proteinExistence type="predicted"/>
<gene>
    <name evidence="2" type="ORF">L2740_18085</name>
</gene>
<protein>
    <submittedName>
        <fullName evidence="2">Uncharacterized protein</fullName>
    </submittedName>
</protein>
<evidence type="ECO:0000256" key="1">
    <source>
        <dbReference type="SAM" id="Coils"/>
    </source>
</evidence>